<feature type="region of interest" description="Disordered" evidence="2">
    <location>
        <begin position="142"/>
        <end position="172"/>
    </location>
</feature>
<evidence type="ECO:0000313" key="6">
    <source>
        <dbReference type="Proteomes" id="UP001143981"/>
    </source>
</evidence>
<dbReference type="PANTHER" id="PTHR21483:SF18">
    <property type="entry name" value="RNA POLYMERASE II-ASSOCIATED PROTEIN 1"/>
    <property type="match status" value="1"/>
</dbReference>
<organism evidence="5 6">
    <name type="scientific">Coemansia biformis</name>
    <dbReference type="NCBI Taxonomy" id="1286918"/>
    <lineage>
        <taxon>Eukaryota</taxon>
        <taxon>Fungi</taxon>
        <taxon>Fungi incertae sedis</taxon>
        <taxon>Zoopagomycota</taxon>
        <taxon>Kickxellomycotina</taxon>
        <taxon>Kickxellomycetes</taxon>
        <taxon>Kickxellales</taxon>
        <taxon>Kickxellaceae</taxon>
        <taxon>Coemansia</taxon>
    </lineage>
</organism>
<comment type="similarity">
    <text evidence="1">Belongs to the RPAP1 family.</text>
</comment>
<evidence type="ECO:0000313" key="5">
    <source>
        <dbReference type="EMBL" id="KAJ1734694.1"/>
    </source>
</evidence>
<sequence>MDDAADILGRQGLRRPALGADANEDLEEMQREFLRGNGRPAAQVVRRAQPPTVAGSGQEATGSARQQETTRVAGTASDTSVGAAANGASSSDILDFAQRMSDAIKEFEIKERNADAVLATAAAAPATKAVPKKMSLFAQRRLAKQGQTGGDNSSSSDWGRATGGSGTEGPSAAATFLPKLMAPIPERQAAGPAVPPQPMPRVTGFPEIPTDFPAPRQGRTGASGGDASGAARRADAPDGEYWAKVHEQISHENTDRIRDMTNAEIQEAQYEIRSVLSGDAIQRLLSRKQATHGSPLHAPARREDNDSKQPPKQVRFASSVSSAEDDGQGDGDDLLQPPPPPPPPPPAEWVDATDGTAAAAGAACFDVDDNSTGNDSGFYASMRRKQFPSEVVEDAQLAWMLGHQQAKSPMEQAVAESRARDSRSAATAVAAASEDDPIQSPASRIRFAFDGQILEEEATVPTNVGLHHHGEDPDRPGYTIPELLHLSRSAFPAQRTVAMTTLGAIVHKINSGAWDLAQSAEVYAGLLDWQAELYFAHGISDANRTSRAGSVVALWSWVVETAKYKTLVRLATGGQVEEASSPLPGPEVNLLPEPVIAKGVLVERTFKAMDSILDSRFMDTIFDTVSHSLVPDQQLTMLAECVKVLTEMAQDFDERIRGHHRLLALLQDRFPFIMSKT</sequence>
<name>A0A9W7YHW7_9FUNG</name>
<dbReference type="Proteomes" id="UP001143981">
    <property type="component" value="Unassembled WGS sequence"/>
</dbReference>
<protein>
    <recommendedName>
        <fullName evidence="7">RNA polymerase II-associated protein 1 N-terminal domain-containing protein</fullName>
    </recommendedName>
</protein>
<dbReference type="Pfam" id="PF08620">
    <property type="entry name" value="RPAP1_C"/>
    <property type="match status" value="1"/>
</dbReference>
<evidence type="ECO:0000259" key="4">
    <source>
        <dbReference type="Pfam" id="PF08621"/>
    </source>
</evidence>
<dbReference type="PANTHER" id="PTHR21483">
    <property type="entry name" value="RNA POLYMERASE II-ASSOCIATED PROTEIN 1"/>
    <property type="match status" value="1"/>
</dbReference>
<dbReference type="EMBL" id="JANBOI010000061">
    <property type="protein sequence ID" value="KAJ1734694.1"/>
    <property type="molecule type" value="Genomic_DNA"/>
</dbReference>
<evidence type="ECO:0000256" key="2">
    <source>
        <dbReference type="SAM" id="MobiDB-lite"/>
    </source>
</evidence>
<dbReference type="InterPro" id="IPR013930">
    <property type="entry name" value="RPAP1_N"/>
</dbReference>
<keyword evidence="6" id="KW-1185">Reference proteome</keyword>
<reference evidence="5" key="1">
    <citation type="submission" date="2022-07" db="EMBL/GenBank/DDBJ databases">
        <title>Phylogenomic reconstructions and comparative analyses of Kickxellomycotina fungi.</title>
        <authorList>
            <person name="Reynolds N.K."/>
            <person name="Stajich J.E."/>
            <person name="Barry K."/>
            <person name="Grigoriev I.V."/>
            <person name="Crous P."/>
            <person name="Smith M.E."/>
        </authorList>
    </citation>
    <scope>NUCLEOTIDE SEQUENCE</scope>
    <source>
        <strain evidence="5">BCRC 34381</strain>
    </source>
</reference>
<feature type="compositionally biased region" description="Polar residues" evidence="2">
    <location>
        <begin position="58"/>
        <end position="79"/>
    </location>
</feature>
<dbReference type="OrthoDB" id="348201at2759"/>
<evidence type="ECO:0000256" key="1">
    <source>
        <dbReference type="ARBA" id="ARBA00009953"/>
    </source>
</evidence>
<feature type="region of interest" description="Disordered" evidence="2">
    <location>
        <begin position="206"/>
        <end position="240"/>
    </location>
</feature>
<accession>A0A9W7YHW7</accession>
<feature type="domain" description="RPAP1 C-terminal" evidence="3">
    <location>
        <begin position="445"/>
        <end position="509"/>
    </location>
</feature>
<feature type="domain" description="RPAP1 N-terminal" evidence="4">
    <location>
        <begin position="247"/>
        <end position="290"/>
    </location>
</feature>
<comment type="caution">
    <text evidence="5">The sequence shown here is derived from an EMBL/GenBank/DDBJ whole genome shotgun (WGS) entry which is preliminary data.</text>
</comment>
<dbReference type="InterPro" id="IPR013929">
    <property type="entry name" value="RPAP1_C"/>
</dbReference>
<feature type="region of interest" description="Disordered" evidence="2">
    <location>
        <begin position="289"/>
        <end position="351"/>
    </location>
</feature>
<feature type="compositionally biased region" description="Acidic residues" evidence="2">
    <location>
        <begin position="323"/>
        <end position="333"/>
    </location>
</feature>
<dbReference type="InterPro" id="IPR039913">
    <property type="entry name" value="RPAP1/Rba50"/>
</dbReference>
<gene>
    <name evidence="5" type="ORF">LPJ61_000934</name>
</gene>
<evidence type="ECO:0000259" key="3">
    <source>
        <dbReference type="Pfam" id="PF08620"/>
    </source>
</evidence>
<feature type="compositionally biased region" description="Low complexity" evidence="2">
    <location>
        <begin position="80"/>
        <end position="91"/>
    </location>
</feature>
<feature type="compositionally biased region" description="Pro residues" evidence="2">
    <location>
        <begin position="336"/>
        <end position="347"/>
    </location>
</feature>
<dbReference type="AlphaFoldDB" id="A0A9W7YHW7"/>
<proteinExistence type="inferred from homology"/>
<dbReference type="Pfam" id="PF08621">
    <property type="entry name" value="RPAP1_N"/>
    <property type="match status" value="1"/>
</dbReference>
<evidence type="ECO:0008006" key="7">
    <source>
        <dbReference type="Google" id="ProtNLM"/>
    </source>
</evidence>
<dbReference type="GO" id="GO:0006366">
    <property type="term" value="P:transcription by RNA polymerase II"/>
    <property type="evidence" value="ECO:0007669"/>
    <property type="project" value="InterPro"/>
</dbReference>
<feature type="region of interest" description="Disordered" evidence="2">
    <location>
        <begin position="1"/>
        <end position="92"/>
    </location>
</feature>
<feature type="compositionally biased region" description="Basic and acidic residues" evidence="2">
    <location>
        <begin position="300"/>
        <end position="309"/>
    </location>
</feature>